<dbReference type="EMBL" id="FRFG01000022">
    <property type="protein sequence ID" value="SHO56197.1"/>
    <property type="molecule type" value="Genomic_DNA"/>
</dbReference>
<keyword evidence="7" id="KW-1185">Reference proteome</keyword>
<dbReference type="CDD" id="cd08422">
    <property type="entry name" value="PBP2_CrgA_like"/>
    <property type="match status" value="1"/>
</dbReference>
<sequence>MDKLETMKAFLAVVQEGSFSKASEKLNLSPQLVSKYVSWLEDKLKTRLLNRTTRKVSVTEAGRAYFERCQQILIDLEETENSLTNLEQHVSGTLTISAPMSFGTRHLARLLVDFQRLYPDVNIDLQLTDTKVDIVDQGIDVALRIGYLKNSTLIAKKITPIRLAICASPEYLKQYGEPSTPDELANHYYLKYTYSEDNFVFSQFNRQSAGLRLKHTITANNGDLLMNAAVHGGGIIIQPTFITGEAIARGKLKRILPGYEPSSLNMYAVYAHRKFLASKVRSFVDFVVQYYGEVPYWDQY</sequence>
<dbReference type="STRING" id="1117707.VQ7734_01966"/>
<keyword evidence="4" id="KW-0804">Transcription</keyword>
<dbReference type="AlphaFoldDB" id="A0A1M7YU55"/>
<dbReference type="InterPro" id="IPR005119">
    <property type="entry name" value="LysR_subst-bd"/>
</dbReference>
<dbReference type="PANTHER" id="PTHR30537">
    <property type="entry name" value="HTH-TYPE TRANSCRIPTIONAL REGULATOR"/>
    <property type="match status" value="1"/>
</dbReference>
<dbReference type="SUPFAM" id="SSF46785">
    <property type="entry name" value="Winged helix' DNA-binding domain"/>
    <property type="match status" value="1"/>
</dbReference>
<dbReference type="Gene3D" id="3.40.190.290">
    <property type="match status" value="1"/>
</dbReference>
<organism evidence="6 7">
    <name type="scientific">Vibrio quintilis</name>
    <dbReference type="NCBI Taxonomy" id="1117707"/>
    <lineage>
        <taxon>Bacteria</taxon>
        <taxon>Pseudomonadati</taxon>
        <taxon>Pseudomonadota</taxon>
        <taxon>Gammaproteobacteria</taxon>
        <taxon>Vibrionales</taxon>
        <taxon>Vibrionaceae</taxon>
        <taxon>Vibrio</taxon>
    </lineage>
</organism>
<dbReference type="RefSeq" id="WP_073581938.1">
    <property type="nucleotide sequence ID" value="NZ_AP024897.1"/>
</dbReference>
<dbReference type="FunFam" id="1.10.10.10:FF:000001">
    <property type="entry name" value="LysR family transcriptional regulator"/>
    <property type="match status" value="1"/>
</dbReference>
<gene>
    <name evidence="6" type="primary">dmlR_6</name>
    <name evidence="6" type="ORF">VQ7734_01966</name>
</gene>
<keyword evidence="2" id="KW-0805">Transcription regulation</keyword>
<dbReference type="OrthoDB" id="9786526at2"/>
<dbReference type="InterPro" id="IPR036390">
    <property type="entry name" value="WH_DNA-bd_sf"/>
</dbReference>
<evidence type="ECO:0000256" key="3">
    <source>
        <dbReference type="ARBA" id="ARBA00023125"/>
    </source>
</evidence>
<dbReference type="Gene3D" id="1.10.10.10">
    <property type="entry name" value="Winged helix-like DNA-binding domain superfamily/Winged helix DNA-binding domain"/>
    <property type="match status" value="1"/>
</dbReference>
<evidence type="ECO:0000256" key="4">
    <source>
        <dbReference type="ARBA" id="ARBA00023163"/>
    </source>
</evidence>
<evidence type="ECO:0000256" key="1">
    <source>
        <dbReference type="ARBA" id="ARBA00009437"/>
    </source>
</evidence>
<protein>
    <submittedName>
        <fullName evidence="6">HTH-type transcriptional regulator DmlR</fullName>
    </submittedName>
</protein>
<dbReference type="GO" id="GO:0006351">
    <property type="term" value="P:DNA-templated transcription"/>
    <property type="evidence" value="ECO:0007669"/>
    <property type="project" value="TreeGrafter"/>
</dbReference>
<dbReference type="InterPro" id="IPR058163">
    <property type="entry name" value="LysR-type_TF_proteobact-type"/>
</dbReference>
<dbReference type="Pfam" id="PF03466">
    <property type="entry name" value="LysR_substrate"/>
    <property type="match status" value="1"/>
</dbReference>
<dbReference type="InterPro" id="IPR036388">
    <property type="entry name" value="WH-like_DNA-bd_sf"/>
</dbReference>
<evidence type="ECO:0000313" key="6">
    <source>
        <dbReference type="EMBL" id="SHO56197.1"/>
    </source>
</evidence>
<dbReference type="Proteomes" id="UP000184600">
    <property type="component" value="Unassembled WGS sequence"/>
</dbReference>
<dbReference type="PANTHER" id="PTHR30537:SF5">
    <property type="entry name" value="HTH-TYPE TRANSCRIPTIONAL ACTIVATOR TTDR-RELATED"/>
    <property type="match status" value="1"/>
</dbReference>
<dbReference type="GO" id="GO:0003700">
    <property type="term" value="F:DNA-binding transcription factor activity"/>
    <property type="evidence" value="ECO:0007669"/>
    <property type="project" value="InterPro"/>
</dbReference>
<keyword evidence="3" id="KW-0238">DNA-binding</keyword>
<dbReference type="InterPro" id="IPR000847">
    <property type="entry name" value="LysR_HTH_N"/>
</dbReference>
<dbReference type="PROSITE" id="PS50931">
    <property type="entry name" value="HTH_LYSR"/>
    <property type="match status" value="1"/>
</dbReference>
<dbReference type="Pfam" id="PF00126">
    <property type="entry name" value="HTH_1"/>
    <property type="match status" value="1"/>
</dbReference>
<accession>A0A1M7YU55</accession>
<proteinExistence type="inferred from homology"/>
<dbReference type="GO" id="GO:0043565">
    <property type="term" value="F:sequence-specific DNA binding"/>
    <property type="evidence" value="ECO:0007669"/>
    <property type="project" value="TreeGrafter"/>
</dbReference>
<dbReference type="SUPFAM" id="SSF53850">
    <property type="entry name" value="Periplasmic binding protein-like II"/>
    <property type="match status" value="1"/>
</dbReference>
<reference evidence="7" key="1">
    <citation type="submission" date="2016-12" db="EMBL/GenBank/DDBJ databases">
        <authorList>
            <person name="Rodrigo-Torres L."/>
            <person name="Arahal R.D."/>
            <person name="Lucena T."/>
        </authorList>
    </citation>
    <scope>NUCLEOTIDE SEQUENCE [LARGE SCALE GENOMIC DNA]</scope>
</reference>
<evidence type="ECO:0000313" key="7">
    <source>
        <dbReference type="Proteomes" id="UP000184600"/>
    </source>
</evidence>
<evidence type="ECO:0000259" key="5">
    <source>
        <dbReference type="PROSITE" id="PS50931"/>
    </source>
</evidence>
<feature type="domain" description="HTH lysR-type" evidence="5">
    <location>
        <begin position="1"/>
        <end position="59"/>
    </location>
</feature>
<evidence type="ECO:0000256" key="2">
    <source>
        <dbReference type="ARBA" id="ARBA00023015"/>
    </source>
</evidence>
<dbReference type="FunFam" id="3.40.190.290:FF:000001">
    <property type="entry name" value="Transcriptional regulator, LysR family"/>
    <property type="match status" value="1"/>
</dbReference>
<name>A0A1M7YU55_9VIBR</name>
<comment type="similarity">
    <text evidence="1">Belongs to the LysR transcriptional regulatory family.</text>
</comment>